<feature type="compositionally biased region" description="Low complexity" evidence="1">
    <location>
        <begin position="127"/>
        <end position="136"/>
    </location>
</feature>
<dbReference type="OrthoDB" id="686606at2759"/>
<feature type="region of interest" description="Disordered" evidence="1">
    <location>
        <begin position="1"/>
        <end position="29"/>
    </location>
</feature>
<feature type="region of interest" description="Disordered" evidence="1">
    <location>
        <begin position="122"/>
        <end position="159"/>
    </location>
</feature>
<protein>
    <submittedName>
        <fullName evidence="2">Uncharacterized protein</fullName>
    </submittedName>
</protein>
<evidence type="ECO:0000313" key="2">
    <source>
        <dbReference type="EMBL" id="CAC5368959.1"/>
    </source>
</evidence>
<proteinExistence type="predicted"/>
<sequence length="159" mass="17484">MLQKKLSSKFGTPNAASKATATPEDTCVPASTATRPWIKTHEKHYEGVNTEYSLTERGLHGKVSKAKPRIQPQNIKQQASEAVDDYINRILTQTADSKVPEAILVGMTRSCRYCNASGPKDTSTVFGGSNNSGENSTNDYSKTQRKFNRTGSQHSQIYL</sequence>
<reference evidence="2 3" key="1">
    <citation type="submission" date="2020-06" db="EMBL/GenBank/DDBJ databases">
        <authorList>
            <person name="Li R."/>
            <person name="Bekaert M."/>
        </authorList>
    </citation>
    <scope>NUCLEOTIDE SEQUENCE [LARGE SCALE GENOMIC DNA]</scope>
    <source>
        <strain evidence="3">wild</strain>
    </source>
</reference>
<organism evidence="2 3">
    <name type="scientific">Mytilus coruscus</name>
    <name type="common">Sea mussel</name>
    <dbReference type="NCBI Taxonomy" id="42192"/>
    <lineage>
        <taxon>Eukaryota</taxon>
        <taxon>Metazoa</taxon>
        <taxon>Spiralia</taxon>
        <taxon>Lophotrochozoa</taxon>
        <taxon>Mollusca</taxon>
        <taxon>Bivalvia</taxon>
        <taxon>Autobranchia</taxon>
        <taxon>Pteriomorphia</taxon>
        <taxon>Mytilida</taxon>
        <taxon>Mytiloidea</taxon>
        <taxon>Mytilidae</taxon>
        <taxon>Mytilinae</taxon>
        <taxon>Mytilus</taxon>
    </lineage>
</organism>
<keyword evidence="3" id="KW-1185">Reference proteome</keyword>
<gene>
    <name evidence="2" type="ORF">MCOR_8334</name>
</gene>
<dbReference type="Proteomes" id="UP000507470">
    <property type="component" value="Unassembled WGS sequence"/>
</dbReference>
<dbReference type="EMBL" id="CACVKT020001516">
    <property type="protein sequence ID" value="CAC5368959.1"/>
    <property type="molecule type" value="Genomic_DNA"/>
</dbReference>
<evidence type="ECO:0000256" key="1">
    <source>
        <dbReference type="SAM" id="MobiDB-lite"/>
    </source>
</evidence>
<feature type="compositionally biased region" description="Polar residues" evidence="1">
    <location>
        <begin position="149"/>
        <end position="159"/>
    </location>
</feature>
<evidence type="ECO:0000313" key="3">
    <source>
        <dbReference type="Proteomes" id="UP000507470"/>
    </source>
</evidence>
<accession>A0A6J8AJ50</accession>
<name>A0A6J8AJ50_MYTCO</name>
<feature type="compositionally biased region" description="Polar residues" evidence="1">
    <location>
        <begin position="9"/>
        <end position="20"/>
    </location>
</feature>
<dbReference type="AlphaFoldDB" id="A0A6J8AJ50"/>